<protein>
    <recommendedName>
        <fullName evidence="3">F-box domain-containing protein</fullName>
    </recommendedName>
</protein>
<accession>A0A371D7H3</accession>
<dbReference type="AlphaFoldDB" id="A0A371D7H3"/>
<dbReference type="OrthoDB" id="2754197at2759"/>
<sequence>MSSCKLNVDVFLVIMSFADTTTVSNLMRTSSTLHREGTRFLLRDVVDLKSGLQVTAFRRFMKNGPTHRRRVSLLHSLQLSMATISSTAAISLEHLFGCLNTCGKLERLLLSHTELILSANVGMVAAVSRLTTLKEVVLLKSGYCCVALLRCLCSSLTAACIEFDGEDQERILDPNDRYPSNTRDPIQLLSHSCDTLTTLYVGSPGHSSPDGPVYPSLRELNIEHGPPPVLSHLILAFPNLTSINFPDATPERLELEAVDLPRHREMNIAHQVSHGSWSSLDEIEAEEILLLYLLALQCPVRVLRTEIHYTNDVDLLAEVLTDLTPGVLELRIDEAYMINMDTGIVDALCETRDPQITELRLFVEFQCRDVALDVDSFLSTMLDIARSLAMSLLLLHLECKFLSHQSCKLDDTGKSCPLKGEHRGWKGMYPAESALEELDLEAIAWRTMAAGPTLKTVEIRLVNSRTDLDEIAVVHSSGPSSSLDPTSRTV</sequence>
<name>A0A371D7H3_9APHY</name>
<proteinExistence type="predicted"/>
<dbReference type="Proteomes" id="UP000256964">
    <property type="component" value="Unassembled WGS sequence"/>
</dbReference>
<keyword evidence="2" id="KW-1185">Reference proteome</keyword>
<organism evidence="1 2">
    <name type="scientific">Lentinus brumalis</name>
    <dbReference type="NCBI Taxonomy" id="2498619"/>
    <lineage>
        <taxon>Eukaryota</taxon>
        <taxon>Fungi</taxon>
        <taxon>Dikarya</taxon>
        <taxon>Basidiomycota</taxon>
        <taxon>Agaricomycotina</taxon>
        <taxon>Agaricomycetes</taxon>
        <taxon>Polyporales</taxon>
        <taxon>Polyporaceae</taxon>
        <taxon>Lentinus</taxon>
    </lineage>
</organism>
<evidence type="ECO:0000313" key="1">
    <source>
        <dbReference type="EMBL" id="RDX48485.1"/>
    </source>
</evidence>
<evidence type="ECO:0008006" key="3">
    <source>
        <dbReference type="Google" id="ProtNLM"/>
    </source>
</evidence>
<dbReference type="EMBL" id="KZ857411">
    <property type="protein sequence ID" value="RDX48485.1"/>
    <property type="molecule type" value="Genomic_DNA"/>
</dbReference>
<gene>
    <name evidence="1" type="ORF">OH76DRAFT_657513</name>
</gene>
<evidence type="ECO:0000313" key="2">
    <source>
        <dbReference type="Proteomes" id="UP000256964"/>
    </source>
</evidence>
<reference evidence="1 2" key="1">
    <citation type="journal article" date="2018" name="Biotechnol. Biofuels">
        <title>Integrative visual omics of the white-rot fungus Polyporus brumalis exposes the biotechnological potential of its oxidative enzymes for delignifying raw plant biomass.</title>
        <authorList>
            <person name="Miyauchi S."/>
            <person name="Rancon A."/>
            <person name="Drula E."/>
            <person name="Hage H."/>
            <person name="Chaduli D."/>
            <person name="Favel A."/>
            <person name="Grisel S."/>
            <person name="Henrissat B."/>
            <person name="Herpoel-Gimbert I."/>
            <person name="Ruiz-Duenas F.J."/>
            <person name="Chevret D."/>
            <person name="Hainaut M."/>
            <person name="Lin J."/>
            <person name="Wang M."/>
            <person name="Pangilinan J."/>
            <person name="Lipzen A."/>
            <person name="Lesage-Meessen L."/>
            <person name="Navarro D."/>
            <person name="Riley R."/>
            <person name="Grigoriev I.V."/>
            <person name="Zhou S."/>
            <person name="Raouche S."/>
            <person name="Rosso M.N."/>
        </authorList>
    </citation>
    <scope>NUCLEOTIDE SEQUENCE [LARGE SCALE GENOMIC DNA]</scope>
    <source>
        <strain evidence="1 2">BRFM 1820</strain>
    </source>
</reference>